<evidence type="ECO:0000313" key="1">
    <source>
        <dbReference type="EMBL" id="DBA54933.1"/>
    </source>
</evidence>
<reference evidence="1" key="1">
    <citation type="journal article" date="2023" name="Microbiome">
        <title>Phages are unrecognized players in the ecology of the oral pathogen Porphyromonas gingivalis.</title>
        <authorList>
            <person name="Matrishin C.B."/>
            <person name="Haase E.M."/>
            <person name="Dewhirst F.E."/>
            <person name="Mark Welch J.L."/>
            <person name="Miranda-Sanchez F."/>
            <person name="Chen T."/>
            <person name="MacFarland D.C."/>
            <person name="Kauffman K.M."/>
        </authorList>
    </citation>
    <scope>NUCLEOTIDE SEQUENCE</scope>
</reference>
<dbReference type="InterPro" id="IPR006522">
    <property type="entry name" value="Phage_virion_morphogenesis"/>
</dbReference>
<dbReference type="Pfam" id="PF05069">
    <property type="entry name" value="Phage_tail_S"/>
    <property type="match status" value="1"/>
</dbReference>
<protein>
    <submittedName>
        <fullName evidence="1">Neck</fullName>
    </submittedName>
</protein>
<organism evidence="1">
    <name type="scientific">Porphyromonas phage phage006a_EM3</name>
    <dbReference type="NCBI Taxonomy" id="3154098"/>
    <lineage>
        <taxon>Viruses</taxon>
        <taxon>Duplodnaviria</taxon>
        <taxon>Heunggongvirae</taxon>
        <taxon>Uroviricota</taxon>
        <taxon>Caudoviricetes</taxon>
        <taxon>Alisviridae</taxon>
        <taxon>Honmavirus</taxon>
        <taxon>Honmavirus pging00B</taxon>
    </lineage>
</organism>
<name>A0AAT9J812_9CAUD</name>
<accession>A0AAT9J812</accession>
<reference evidence="1" key="2">
    <citation type="submission" date="2024-05" db="EMBL/GenBank/DDBJ databases">
        <authorList>
            <person name="Matrishin C.B."/>
            <person name="Kauffman K.M."/>
        </authorList>
    </citation>
    <scope>NUCLEOTIDE SEQUENCE</scope>
</reference>
<sequence>MRLQELNAYLASLADEIIEDAAHIVAETATSHFKQTFTEKAFDGNPWAPSRMPKRTGSLLIDKGALVNSIRPAYVSRERVVISAGNDHVPYAQVHNEGGTVEITERMRRFFWAKFHETKDEKWRHLALSRKPIVMPKRQFMGDSQALNDEIHERLEGYTQAILNSK</sequence>
<dbReference type="EMBL" id="BK068089">
    <property type="protein sequence ID" value="DBA54933.1"/>
    <property type="molecule type" value="Genomic_DNA"/>
</dbReference>
<proteinExistence type="predicted"/>